<dbReference type="Pfam" id="PF04116">
    <property type="entry name" value="FA_hydroxylase"/>
    <property type="match status" value="1"/>
</dbReference>
<dbReference type="GO" id="GO:0016020">
    <property type="term" value="C:membrane"/>
    <property type="evidence" value="ECO:0007669"/>
    <property type="project" value="GOC"/>
</dbReference>
<evidence type="ECO:0000256" key="6">
    <source>
        <dbReference type="ARBA" id="ARBA00023136"/>
    </source>
</evidence>
<dbReference type="PANTHER" id="PTHR21624:SF1">
    <property type="entry name" value="ALKYLGLYCEROL MONOOXYGENASE"/>
    <property type="match status" value="1"/>
</dbReference>
<protein>
    <recommendedName>
        <fullName evidence="8">Fatty acid hydroxylase domain-containing protein</fullName>
    </recommendedName>
</protein>
<dbReference type="PANTHER" id="PTHR21624">
    <property type="entry name" value="STEROL DESATURASE-RELATED PROTEIN"/>
    <property type="match status" value="1"/>
</dbReference>
<dbReference type="GO" id="GO:0006643">
    <property type="term" value="P:membrane lipid metabolic process"/>
    <property type="evidence" value="ECO:0007669"/>
    <property type="project" value="TreeGrafter"/>
</dbReference>
<sequence>MTEMDIYTYGIPIIVLLIISEVIYSSINNLKYYKAKDSAAAFGLLFGNYAVNLGTKGSILILYFYLYNYRLLTINELMPAWMVWILTFVMIDFVYYWFHRCSHRVRFLWAVHMNHHSSEEMNFTVSLRQAWFGSLTKVPFFISMPLIGFDPLITAVAGVASTLWGVVGHTQWIKKLGLIEYVFVTPSSHRVHHGSNEEYLDKNYGNLLIIWDRMFGTFEEEEEEVIYGIRRNVKTFNPIKITFFEWISFVNDLKYAKSFKEKILCFLGNPEWEPVRIKDETQ</sequence>
<dbReference type="InterPro" id="IPR006694">
    <property type="entry name" value="Fatty_acid_hydroxylase"/>
</dbReference>
<feature type="transmembrane region" description="Helical" evidence="7">
    <location>
        <begin position="78"/>
        <end position="98"/>
    </location>
</feature>
<comment type="subcellular location">
    <subcellularLocation>
        <location evidence="1">Endomembrane system</location>
        <topology evidence="1">Multi-pass membrane protein</topology>
    </subcellularLocation>
</comment>
<evidence type="ECO:0000313" key="9">
    <source>
        <dbReference type="EMBL" id="SVA43068.1"/>
    </source>
</evidence>
<keyword evidence="5" id="KW-0443">Lipid metabolism</keyword>
<keyword evidence="2 7" id="KW-0812">Transmembrane</keyword>
<evidence type="ECO:0000259" key="8">
    <source>
        <dbReference type="Pfam" id="PF04116"/>
    </source>
</evidence>
<keyword evidence="4" id="KW-0560">Oxidoreductase</keyword>
<dbReference type="GO" id="GO:0005783">
    <property type="term" value="C:endoplasmic reticulum"/>
    <property type="evidence" value="ECO:0007669"/>
    <property type="project" value="TreeGrafter"/>
</dbReference>
<dbReference type="GO" id="GO:0005506">
    <property type="term" value="F:iron ion binding"/>
    <property type="evidence" value="ECO:0007669"/>
    <property type="project" value="InterPro"/>
</dbReference>
<keyword evidence="3 7" id="KW-1133">Transmembrane helix</keyword>
<evidence type="ECO:0000256" key="3">
    <source>
        <dbReference type="ARBA" id="ARBA00022989"/>
    </source>
</evidence>
<organism evidence="9">
    <name type="scientific">marine metagenome</name>
    <dbReference type="NCBI Taxonomy" id="408172"/>
    <lineage>
        <taxon>unclassified sequences</taxon>
        <taxon>metagenomes</taxon>
        <taxon>ecological metagenomes</taxon>
    </lineage>
</organism>
<evidence type="ECO:0000256" key="2">
    <source>
        <dbReference type="ARBA" id="ARBA00022692"/>
    </source>
</evidence>
<dbReference type="AlphaFoldDB" id="A0A381VTG3"/>
<feature type="transmembrane region" description="Helical" evidence="7">
    <location>
        <begin position="39"/>
        <end position="66"/>
    </location>
</feature>
<feature type="transmembrane region" description="Helical" evidence="7">
    <location>
        <begin position="6"/>
        <end position="27"/>
    </location>
</feature>
<keyword evidence="6 7" id="KW-0472">Membrane</keyword>
<dbReference type="EMBL" id="UINC01009610">
    <property type="protein sequence ID" value="SVA43068.1"/>
    <property type="molecule type" value="Genomic_DNA"/>
</dbReference>
<dbReference type="GO" id="GO:0008610">
    <property type="term" value="P:lipid biosynthetic process"/>
    <property type="evidence" value="ECO:0007669"/>
    <property type="project" value="InterPro"/>
</dbReference>
<gene>
    <name evidence="9" type="ORF">METZ01_LOCUS95922</name>
</gene>
<dbReference type="InterPro" id="IPR051689">
    <property type="entry name" value="Sterol_desaturase/TMEM195"/>
</dbReference>
<reference evidence="9" key="1">
    <citation type="submission" date="2018-05" db="EMBL/GenBank/DDBJ databases">
        <authorList>
            <person name="Lanie J.A."/>
            <person name="Ng W.-L."/>
            <person name="Kazmierczak K.M."/>
            <person name="Andrzejewski T.M."/>
            <person name="Davidsen T.M."/>
            <person name="Wayne K.J."/>
            <person name="Tettelin H."/>
            <person name="Glass J.I."/>
            <person name="Rusch D."/>
            <person name="Podicherti R."/>
            <person name="Tsui H.-C.T."/>
            <person name="Winkler M.E."/>
        </authorList>
    </citation>
    <scope>NUCLEOTIDE SEQUENCE</scope>
</reference>
<name>A0A381VTG3_9ZZZZ</name>
<accession>A0A381VTG3</accession>
<proteinExistence type="predicted"/>
<evidence type="ECO:0000256" key="4">
    <source>
        <dbReference type="ARBA" id="ARBA00023002"/>
    </source>
</evidence>
<evidence type="ECO:0000256" key="7">
    <source>
        <dbReference type="SAM" id="Phobius"/>
    </source>
</evidence>
<feature type="domain" description="Fatty acid hydroxylase" evidence="8">
    <location>
        <begin position="84"/>
        <end position="217"/>
    </location>
</feature>
<evidence type="ECO:0000256" key="5">
    <source>
        <dbReference type="ARBA" id="ARBA00023098"/>
    </source>
</evidence>
<evidence type="ECO:0000256" key="1">
    <source>
        <dbReference type="ARBA" id="ARBA00004127"/>
    </source>
</evidence>
<dbReference type="GO" id="GO:0050479">
    <property type="term" value="F:glyceryl-ether monooxygenase activity"/>
    <property type="evidence" value="ECO:0007669"/>
    <property type="project" value="TreeGrafter"/>
</dbReference>